<keyword evidence="2" id="KW-1185">Reference proteome</keyword>
<evidence type="ECO:0000313" key="1">
    <source>
        <dbReference type="EMBL" id="KAK7453309.1"/>
    </source>
</evidence>
<reference evidence="1 2" key="1">
    <citation type="submission" date="2024-01" db="EMBL/GenBank/DDBJ databases">
        <title>A draft genome for the cacao thread blight pathogen Marasmiellus scandens.</title>
        <authorList>
            <person name="Baruah I.K."/>
            <person name="Leung J."/>
            <person name="Bukari Y."/>
            <person name="Amoako-Attah I."/>
            <person name="Meinhardt L.W."/>
            <person name="Bailey B.A."/>
            <person name="Cohen S.P."/>
        </authorList>
    </citation>
    <scope>NUCLEOTIDE SEQUENCE [LARGE SCALE GENOMIC DNA]</scope>
    <source>
        <strain evidence="1 2">GH-19</strain>
    </source>
</reference>
<dbReference type="EMBL" id="JBANRG010000027">
    <property type="protein sequence ID" value="KAK7453309.1"/>
    <property type="molecule type" value="Genomic_DNA"/>
</dbReference>
<evidence type="ECO:0000313" key="2">
    <source>
        <dbReference type="Proteomes" id="UP001498398"/>
    </source>
</evidence>
<comment type="caution">
    <text evidence="1">The sequence shown here is derived from an EMBL/GenBank/DDBJ whole genome shotgun (WGS) entry which is preliminary data.</text>
</comment>
<name>A0ABR1J8A3_9AGAR</name>
<accession>A0ABR1J8A3</accession>
<dbReference type="Proteomes" id="UP001498398">
    <property type="component" value="Unassembled WGS sequence"/>
</dbReference>
<proteinExistence type="predicted"/>
<organism evidence="1 2">
    <name type="scientific">Marasmiellus scandens</name>
    <dbReference type="NCBI Taxonomy" id="2682957"/>
    <lineage>
        <taxon>Eukaryota</taxon>
        <taxon>Fungi</taxon>
        <taxon>Dikarya</taxon>
        <taxon>Basidiomycota</taxon>
        <taxon>Agaricomycotina</taxon>
        <taxon>Agaricomycetes</taxon>
        <taxon>Agaricomycetidae</taxon>
        <taxon>Agaricales</taxon>
        <taxon>Marasmiineae</taxon>
        <taxon>Omphalotaceae</taxon>
        <taxon>Marasmiellus</taxon>
    </lineage>
</organism>
<gene>
    <name evidence="1" type="ORF">VKT23_011984</name>
</gene>
<protein>
    <submittedName>
        <fullName evidence="1">Uncharacterized protein</fullName>
    </submittedName>
</protein>
<sequence length="92" mass="10094">MGGEATPDKITGVDVGAFREVLIRAGHCVLGKTKCKFQSSVTDREKSSFSEQDSQDGVAIETQQTAQEGMLHGFKLFEQLIIDINRHLATKI</sequence>